<dbReference type="Proteomes" id="UP001321760">
    <property type="component" value="Unassembled WGS sequence"/>
</dbReference>
<evidence type="ECO:0000256" key="1">
    <source>
        <dbReference type="SAM" id="SignalP"/>
    </source>
</evidence>
<dbReference type="AlphaFoldDB" id="A0AAV9H0H5"/>
<keyword evidence="3" id="KW-1185">Reference proteome</keyword>
<keyword evidence="1" id="KW-0732">Signal</keyword>
<organism evidence="2 3">
    <name type="scientific">Podospora aff. communis PSN243</name>
    <dbReference type="NCBI Taxonomy" id="3040156"/>
    <lineage>
        <taxon>Eukaryota</taxon>
        <taxon>Fungi</taxon>
        <taxon>Dikarya</taxon>
        <taxon>Ascomycota</taxon>
        <taxon>Pezizomycotina</taxon>
        <taxon>Sordariomycetes</taxon>
        <taxon>Sordariomycetidae</taxon>
        <taxon>Sordariales</taxon>
        <taxon>Podosporaceae</taxon>
        <taxon>Podospora</taxon>
    </lineage>
</organism>
<sequence>MKPTSPLVLTALLSVAAAVPAPESTTPTSCDADCLLKLIRYREEVNVDWLMAVGYCSFMLDSPAARFQLQTADAATALSSVLPIDTDPDITITTTVTTTATTSTTTTVKDLQRRLDDTPARCEKYRARERPQPSPWNGHSEPEIREACSRILHRTLAAAPPMRTAFVRPVALSMSPVVVGDATEFVTLTVYTTITAGAGPWPVTPFVGEAVKTIVRTEMPGDGGVGREFSCDGAFAECCRGTGTSLDGALEGVGCDDNPDSGPAVCGAENQVALCCSVVFLGIDVENRAFQCYSPTRFVVAPTAAS</sequence>
<evidence type="ECO:0008006" key="4">
    <source>
        <dbReference type="Google" id="ProtNLM"/>
    </source>
</evidence>
<protein>
    <recommendedName>
        <fullName evidence="4">Hydrophobin</fullName>
    </recommendedName>
</protein>
<reference evidence="2" key="2">
    <citation type="submission" date="2023-05" db="EMBL/GenBank/DDBJ databases">
        <authorList>
            <consortium name="Lawrence Berkeley National Laboratory"/>
            <person name="Steindorff A."/>
            <person name="Hensen N."/>
            <person name="Bonometti L."/>
            <person name="Westerberg I."/>
            <person name="Brannstrom I.O."/>
            <person name="Guillou S."/>
            <person name="Cros-Aarteil S."/>
            <person name="Calhoun S."/>
            <person name="Haridas S."/>
            <person name="Kuo A."/>
            <person name="Mondo S."/>
            <person name="Pangilinan J."/>
            <person name="Riley R."/>
            <person name="Labutti K."/>
            <person name="Andreopoulos B."/>
            <person name="Lipzen A."/>
            <person name="Chen C."/>
            <person name="Yanf M."/>
            <person name="Daum C."/>
            <person name="Ng V."/>
            <person name="Clum A."/>
            <person name="Ohm R."/>
            <person name="Martin F."/>
            <person name="Silar P."/>
            <person name="Natvig D."/>
            <person name="Lalanne C."/>
            <person name="Gautier V."/>
            <person name="Ament-Velasquez S.L."/>
            <person name="Kruys A."/>
            <person name="Hutchinson M.I."/>
            <person name="Powell A.J."/>
            <person name="Barry K."/>
            <person name="Miller A.N."/>
            <person name="Grigoriev I.V."/>
            <person name="Debuchy R."/>
            <person name="Gladieux P."/>
            <person name="Thoren M.H."/>
            <person name="Johannesson H."/>
        </authorList>
    </citation>
    <scope>NUCLEOTIDE SEQUENCE</scope>
    <source>
        <strain evidence="2">PSN243</strain>
    </source>
</reference>
<comment type="caution">
    <text evidence="2">The sequence shown here is derived from an EMBL/GenBank/DDBJ whole genome shotgun (WGS) entry which is preliminary data.</text>
</comment>
<evidence type="ECO:0000313" key="3">
    <source>
        <dbReference type="Proteomes" id="UP001321760"/>
    </source>
</evidence>
<proteinExistence type="predicted"/>
<accession>A0AAV9H0H5</accession>
<feature type="signal peptide" evidence="1">
    <location>
        <begin position="1"/>
        <end position="18"/>
    </location>
</feature>
<evidence type="ECO:0000313" key="2">
    <source>
        <dbReference type="EMBL" id="KAK4454271.1"/>
    </source>
</evidence>
<name>A0AAV9H0H5_9PEZI</name>
<reference evidence="2" key="1">
    <citation type="journal article" date="2023" name="Mol. Phylogenet. Evol.">
        <title>Genome-scale phylogeny and comparative genomics of the fungal order Sordariales.</title>
        <authorList>
            <person name="Hensen N."/>
            <person name="Bonometti L."/>
            <person name="Westerberg I."/>
            <person name="Brannstrom I.O."/>
            <person name="Guillou S."/>
            <person name="Cros-Aarteil S."/>
            <person name="Calhoun S."/>
            <person name="Haridas S."/>
            <person name="Kuo A."/>
            <person name="Mondo S."/>
            <person name="Pangilinan J."/>
            <person name="Riley R."/>
            <person name="LaButti K."/>
            <person name="Andreopoulos B."/>
            <person name="Lipzen A."/>
            <person name="Chen C."/>
            <person name="Yan M."/>
            <person name="Daum C."/>
            <person name="Ng V."/>
            <person name="Clum A."/>
            <person name="Steindorff A."/>
            <person name="Ohm R.A."/>
            <person name="Martin F."/>
            <person name="Silar P."/>
            <person name="Natvig D.O."/>
            <person name="Lalanne C."/>
            <person name="Gautier V."/>
            <person name="Ament-Velasquez S.L."/>
            <person name="Kruys A."/>
            <person name="Hutchinson M.I."/>
            <person name="Powell A.J."/>
            <person name="Barry K."/>
            <person name="Miller A.N."/>
            <person name="Grigoriev I.V."/>
            <person name="Debuchy R."/>
            <person name="Gladieux P."/>
            <person name="Hiltunen Thoren M."/>
            <person name="Johannesson H."/>
        </authorList>
    </citation>
    <scope>NUCLEOTIDE SEQUENCE</scope>
    <source>
        <strain evidence="2">PSN243</strain>
    </source>
</reference>
<feature type="chain" id="PRO_5043799002" description="Hydrophobin" evidence="1">
    <location>
        <begin position="19"/>
        <end position="306"/>
    </location>
</feature>
<dbReference type="EMBL" id="MU865917">
    <property type="protein sequence ID" value="KAK4454271.1"/>
    <property type="molecule type" value="Genomic_DNA"/>
</dbReference>
<gene>
    <name evidence="2" type="ORF">QBC34DRAFT_433853</name>
</gene>